<comment type="pathway">
    <text evidence="2">Amino-acid biosynthesis; L-methionine biosynthesis via de novo pathway; O-acetyl-L-homoserine from L-homoserine: step 1/1.</text>
</comment>
<dbReference type="Gene3D" id="3.40.50.1820">
    <property type="entry name" value="alpha/beta hydrolase"/>
    <property type="match status" value="1"/>
</dbReference>
<keyword evidence="2" id="KW-0486">Methionine biosynthesis</keyword>
<dbReference type="PANTHER" id="PTHR32268">
    <property type="entry name" value="HOMOSERINE O-ACETYLTRANSFERASE"/>
    <property type="match status" value="1"/>
</dbReference>
<evidence type="ECO:0000259" key="4">
    <source>
        <dbReference type="Pfam" id="PF00561"/>
    </source>
</evidence>
<dbReference type="PIRSF" id="PIRSF000443">
    <property type="entry name" value="Homoser_Ac_trans"/>
    <property type="match status" value="1"/>
</dbReference>
<proteinExistence type="inferred from homology"/>
<comment type="caution">
    <text evidence="2">Lacks conserved residue(s) required for the propagation of feature annotation.</text>
</comment>
<dbReference type="GO" id="GO:0005737">
    <property type="term" value="C:cytoplasm"/>
    <property type="evidence" value="ECO:0007669"/>
    <property type="project" value="UniProtKB-SubCell"/>
</dbReference>
<comment type="subunit">
    <text evidence="2">Homodimer.</text>
</comment>
<reference evidence="5" key="2">
    <citation type="submission" date="2021-04" db="EMBL/GenBank/DDBJ databases">
        <authorList>
            <person name="Gilroy R."/>
        </authorList>
    </citation>
    <scope>NUCLEOTIDE SEQUENCE</scope>
    <source>
        <strain evidence="5">ChiHejej3B27-3195</strain>
    </source>
</reference>
<gene>
    <name evidence="2" type="primary">metXA</name>
    <name evidence="5" type="ORF">H9871_03560</name>
</gene>
<comment type="caution">
    <text evidence="5">The sequence shown here is derived from an EMBL/GenBank/DDBJ whole genome shotgun (WGS) entry which is preliminary data.</text>
</comment>
<comment type="subcellular location">
    <subcellularLocation>
        <location evidence="2">Cytoplasm</location>
    </subcellularLocation>
</comment>
<dbReference type="InterPro" id="IPR029058">
    <property type="entry name" value="AB_hydrolase_fold"/>
</dbReference>
<dbReference type="InterPro" id="IPR008220">
    <property type="entry name" value="HAT_MetX-like"/>
</dbReference>
<sequence>MTAEVEASTPLGARNDFGERPAGALKFAQVGQYTFETGGCLPQVELAYETWGTLNAAGDNAVLVAHALTGDTHVAASPSDPAPGWWEGLLGMGKPIDPEKHFVVAPAMVGGCYGSTGPASPDSAGIPWGSRFPFVTIRDAVHLEARLAAQLGITSFLAVVGGSMGGARALEWAATYPDMVRGMGIFSCGAASTAEQIAFGQAQVQAIRNDPHYRGGDYYDGPGPQDGLALARRIAHITYRTETELSARFGRTAQPGEDPFGAPQRRNGRYQVESYLDHQAKKLLQRFDPNAYLGLAEALMSHDVGRGRGGVAQALAQVTATPFLAAVDTDRLYFPEQSQQIADLLPGDAGVHTITSPIGHDGFLTSPDQLGAQMRETLGL</sequence>
<evidence type="ECO:0000256" key="2">
    <source>
        <dbReference type="HAMAP-Rule" id="MF_00296"/>
    </source>
</evidence>
<dbReference type="GO" id="GO:0009092">
    <property type="term" value="P:homoserine metabolic process"/>
    <property type="evidence" value="ECO:0007669"/>
    <property type="project" value="TreeGrafter"/>
</dbReference>
<keyword evidence="1 2" id="KW-0808">Transferase</keyword>
<dbReference type="GO" id="GO:0004414">
    <property type="term" value="F:homoserine O-acetyltransferase activity"/>
    <property type="evidence" value="ECO:0007669"/>
    <property type="project" value="UniProtKB-UniRule"/>
</dbReference>
<feature type="active site" description="Nucleophile" evidence="2 3">
    <location>
        <position position="163"/>
    </location>
</feature>
<name>A0A9D1S1M5_9MICC</name>
<comment type="catalytic activity">
    <reaction evidence="2">
        <text>L-homoserine + acetyl-CoA = O-acetyl-L-homoserine + CoA</text>
        <dbReference type="Rhea" id="RHEA:13701"/>
        <dbReference type="ChEBI" id="CHEBI:57287"/>
        <dbReference type="ChEBI" id="CHEBI:57288"/>
        <dbReference type="ChEBI" id="CHEBI:57476"/>
        <dbReference type="ChEBI" id="CHEBI:57716"/>
        <dbReference type="EC" id="2.3.1.31"/>
    </reaction>
</comment>
<feature type="binding site" evidence="2">
    <location>
        <position position="232"/>
    </location>
    <ligand>
        <name>substrate</name>
    </ligand>
</feature>
<keyword evidence="2" id="KW-0028">Amino-acid biosynthesis</keyword>
<dbReference type="AlphaFoldDB" id="A0A9D1S1M5"/>
<dbReference type="PANTHER" id="PTHR32268:SF11">
    <property type="entry name" value="HOMOSERINE O-ACETYLTRANSFERASE"/>
    <property type="match status" value="1"/>
</dbReference>
<reference evidence="5" key="1">
    <citation type="journal article" date="2021" name="PeerJ">
        <title>Extensive microbial diversity within the chicken gut microbiome revealed by metagenomics and culture.</title>
        <authorList>
            <person name="Gilroy R."/>
            <person name="Ravi A."/>
            <person name="Getino M."/>
            <person name="Pursley I."/>
            <person name="Horton D.L."/>
            <person name="Alikhan N.F."/>
            <person name="Baker D."/>
            <person name="Gharbi K."/>
            <person name="Hall N."/>
            <person name="Watson M."/>
            <person name="Adriaenssens E.M."/>
            <person name="Foster-Nyarko E."/>
            <person name="Jarju S."/>
            <person name="Secka A."/>
            <person name="Antonio M."/>
            <person name="Oren A."/>
            <person name="Chaudhuri R.R."/>
            <person name="La Ragione R."/>
            <person name="Hildebrand F."/>
            <person name="Pallen M.J."/>
        </authorList>
    </citation>
    <scope>NUCLEOTIDE SEQUENCE</scope>
    <source>
        <strain evidence="5">ChiHejej3B27-3195</strain>
    </source>
</reference>
<dbReference type="NCBIfam" id="NF001209">
    <property type="entry name" value="PRK00175.1"/>
    <property type="match status" value="1"/>
</dbReference>
<protein>
    <recommendedName>
        <fullName evidence="2">Homoserine O-acetyltransferase</fullName>
        <shortName evidence="2">HAT</shortName>
        <ecNumber evidence="2">2.3.1.31</ecNumber>
    </recommendedName>
    <alternativeName>
        <fullName evidence="2">Homoserine transacetylase</fullName>
        <shortName evidence="2">HTA</shortName>
    </alternativeName>
</protein>
<feature type="active site" evidence="2 3">
    <location>
        <position position="360"/>
    </location>
</feature>
<evidence type="ECO:0000313" key="5">
    <source>
        <dbReference type="EMBL" id="HIW99200.1"/>
    </source>
</evidence>
<keyword evidence="2" id="KW-0963">Cytoplasm</keyword>
<comment type="function">
    <text evidence="2">Transfers an acetyl group from acetyl-CoA to L-homoserine, forming acetyl-L-homoserine.</text>
</comment>
<dbReference type="EC" id="2.3.1.31" evidence="2"/>
<dbReference type="EMBL" id="DXGD01000129">
    <property type="protein sequence ID" value="HIW99200.1"/>
    <property type="molecule type" value="Genomic_DNA"/>
</dbReference>
<accession>A0A9D1S1M5</accession>
<comment type="similarity">
    <text evidence="2">Belongs to the AB hydrolase superfamily. MetX family.</text>
</comment>
<dbReference type="NCBIfam" id="TIGR01392">
    <property type="entry name" value="homoserO_Ac_trn"/>
    <property type="match status" value="1"/>
</dbReference>
<feature type="binding site" evidence="2">
    <location>
        <position position="361"/>
    </location>
    <ligand>
        <name>substrate</name>
    </ligand>
</feature>
<dbReference type="InterPro" id="IPR000073">
    <property type="entry name" value="AB_hydrolase_1"/>
</dbReference>
<feature type="active site" evidence="2 3">
    <location>
        <position position="330"/>
    </location>
</feature>
<evidence type="ECO:0000313" key="6">
    <source>
        <dbReference type="Proteomes" id="UP000824151"/>
    </source>
</evidence>
<organism evidence="5 6">
    <name type="scientific">Candidatus Nesterenkonia stercoripullorum</name>
    <dbReference type="NCBI Taxonomy" id="2838701"/>
    <lineage>
        <taxon>Bacteria</taxon>
        <taxon>Bacillati</taxon>
        <taxon>Actinomycetota</taxon>
        <taxon>Actinomycetes</taxon>
        <taxon>Micrococcales</taxon>
        <taxon>Micrococcaceae</taxon>
        <taxon>Nesterenkonia</taxon>
    </lineage>
</organism>
<dbReference type="SUPFAM" id="SSF53474">
    <property type="entry name" value="alpha/beta-Hydrolases"/>
    <property type="match status" value="1"/>
</dbReference>
<dbReference type="Pfam" id="PF00561">
    <property type="entry name" value="Abhydrolase_1"/>
    <property type="match status" value="1"/>
</dbReference>
<dbReference type="Gene3D" id="1.10.1740.110">
    <property type="match status" value="1"/>
</dbReference>
<feature type="domain" description="AB hydrolase-1" evidence="4">
    <location>
        <begin position="60"/>
        <end position="365"/>
    </location>
</feature>
<dbReference type="Proteomes" id="UP000824151">
    <property type="component" value="Unassembled WGS sequence"/>
</dbReference>
<dbReference type="HAMAP" id="MF_00296">
    <property type="entry name" value="MetX_acyltransf"/>
    <property type="match status" value="1"/>
</dbReference>
<evidence type="ECO:0000256" key="1">
    <source>
        <dbReference type="ARBA" id="ARBA00022679"/>
    </source>
</evidence>
<dbReference type="GO" id="GO:0009086">
    <property type="term" value="P:methionine biosynthetic process"/>
    <property type="evidence" value="ECO:0007669"/>
    <property type="project" value="UniProtKB-UniRule"/>
</dbReference>
<evidence type="ECO:0000256" key="3">
    <source>
        <dbReference type="PIRSR" id="PIRSR000443-1"/>
    </source>
</evidence>
<keyword evidence="2 5" id="KW-0012">Acyltransferase</keyword>